<dbReference type="Pfam" id="PF00593">
    <property type="entry name" value="TonB_dep_Rec_b-barrel"/>
    <property type="match status" value="1"/>
</dbReference>
<dbReference type="Gene3D" id="2.40.170.20">
    <property type="entry name" value="TonB-dependent receptor, beta-barrel domain"/>
    <property type="match status" value="1"/>
</dbReference>
<keyword evidence="6 8" id="KW-0472">Membrane</keyword>
<comment type="similarity">
    <text evidence="8 9">Belongs to the TonB-dependent receptor family.</text>
</comment>
<evidence type="ECO:0000256" key="7">
    <source>
        <dbReference type="ARBA" id="ARBA00023237"/>
    </source>
</evidence>
<dbReference type="Pfam" id="PF07715">
    <property type="entry name" value="Plug"/>
    <property type="match status" value="1"/>
</dbReference>
<dbReference type="Pfam" id="PF16344">
    <property type="entry name" value="FecR_C"/>
    <property type="match status" value="1"/>
</dbReference>
<feature type="domain" description="Protein FecR C-terminal" evidence="12">
    <location>
        <begin position="50"/>
        <end position="116"/>
    </location>
</feature>
<comment type="caution">
    <text evidence="13">The sequence shown here is derived from an EMBL/GenBank/DDBJ whole genome shotgun (WGS) entry which is preliminary data.</text>
</comment>
<evidence type="ECO:0000256" key="9">
    <source>
        <dbReference type="RuleBase" id="RU003357"/>
    </source>
</evidence>
<accession>A0ABU5SL26</accession>
<dbReference type="NCBIfam" id="TIGR04056">
    <property type="entry name" value="OMP_RagA_SusC"/>
    <property type="match status" value="1"/>
</dbReference>
<dbReference type="InterPro" id="IPR036942">
    <property type="entry name" value="Beta-barrel_TonB_sf"/>
</dbReference>
<dbReference type="InterPro" id="IPR000531">
    <property type="entry name" value="Beta-barrel_TonB"/>
</dbReference>
<dbReference type="SUPFAM" id="SSF49464">
    <property type="entry name" value="Carboxypeptidase regulatory domain-like"/>
    <property type="match status" value="1"/>
</dbReference>
<keyword evidence="14" id="KW-1185">Reference proteome</keyword>
<keyword evidence="2 8" id="KW-0813">Transport</keyword>
<evidence type="ECO:0000259" key="12">
    <source>
        <dbReference type="Pfam" id="PF16344"/>
    </source>
</evidence>
<evidence type="ECO:0000256" key="3">
    <source>
        <dbReference type="ARBA" id="ARBA00022452"/>
    </source>
</evidence>
<dbReference type="InterPro" id="IPR039426">
    <property type="entry name" value="TonB-dep_rcpt-like"/>
</dbReference>
<evidence type="ECO:0000256" key="4">
    <source>
        <dbReference type="ARBA" id="ARBA00022692"/>
    </source>
</evidence>
<dbReference type="InterPro" id="IPR008969">
    <property type="entry name" value="CarboxyPept-like_regulatory"/>
</dbReference>
<dbReference type="InterPro" id="IPR012910">
    <property type="entry name" value="Plug_dom"/>
</dbReference>
<protein>
    <submittedName>
        <fullName evidence="13">SusC/RagA family TonB-linked outer membrane protein</fullName>
    </submittedName>
</protein>
<dbReference type="EMBL" id="JAYGIM010000011">
    <property type="protein sequence ID" value="MEA5427892.1"/>
    <property type="molecule type" value="Genomic_DNA"/>
</dbReference>
<dbReference type="PROSITE" id="PS52016">
    <property type="entry name" value="TONB_DEPENDENT_REC_3"/>
    <property type="match status" value="1"/>
</dbReference>
<feature type="domain" description="TonB-dependent receptor-like beta-barrel" evidence="10">
    <location>
        <begin position="498"/>
        <end position="1061"/>
    </location>
</feature>
<keyword evidence="3 8" id="KW-1134">Transmembrane beta strand</keyword>
<dbReference type="Gene3D" id="2.60.40.1120">
    <property type="entry name" value="Carboxypeptidase-like, regulatory domain"/>
    <property type="match status" value="1"/>
</dbReference>
<evidence type="ECO:0000256" key="6">
    <source>
        <dbReference type="ARBA" id="ARBA00023136"/>
    </source>
</evidence>
<keyword evidence="4 8" id="KW-0812">Transmembrane</keyword>
<evidence type="ECO:0000256" key="5">
    <source>
        <dbReference type="ARBA" id="ARBA00023077"/>
    </source>
</evidence>
<sequence length="1102" mass="122043">MKKNPKIHHFIWSIMKLTFVQLLWVLVFTNVVSAHISDAQSLLNQTVTVNFSNQKIKDALKTIEQSSNVKFIYSNRVLNPQQRVNFNTDKSKLIEVLDKLCASLELSYEVSGRQILLNKIEKKHLVENKLIDITNEIVFLPISGKVTGINNEALPGVNIQVKGTNIGTSTKNDGTFSLNIGDENTVLVITSVGYVSQEVTVGKQSFLTIKLLEDTKSLSEVIVIGYGTAKKSDLTGAVSTISSKDFENTVNTNVGQALQGRSAGVQVTQNTGRPGDSPIVRIRGVGTTGNSNPLYVIDGVITDQGISNINPDDIESMTVLKDAASSAIYGARAANGVILITTKRGKAGQAKITFSSYYGIQKAWRLPKMLNATEFATLQNEARTNAGLPIYWGRVDTLGVGNEKIAEVFQTAPIQNYNFGISGGSEKSQYAVSMGYFSQEGIGIGVKYNRLSLNVTSDHQITKKFKFGNSLSLTKGLERSGQWNETFVNAIRFSPTIPYKFANGEYGYATRQGEQLGYLPSVPNAYIFQNDIDRYRLLGNVYAEYSILPFLKFRTTLGADILIEDRTSFTPTYAFGGRTNTISTLDRTYLNSSTWLNENTLAYDYTFAQKHSISALVGLTQQANRYDTYTAHRETFPNNDIRVLDAGALNDRARGTASEWSIRSYLARVNYNFSDKYLVSANVRIDGSSRFGTNNKYGVFPSFAAAWRVSAEDFMKDLTAISDLKIRGSWGQLGNQEIGLYAFTSGLDLSQNYVLGSNQGIAPGVAPTSLGNPNIKWETTTISDIGVDLELFNNRMSITADYFSKLTSDMLVQVPIPGTTGVTGAPYQNVGSVRNSGFELGLTYRKRTGDFKYDINANISTIKNEVVSLAGLPIFSSVFKTAEGHPISSIFGYVQEGVFQNQEEINKHATQINAKPGDIKWKDLNNDGVINDLDRDYIGNIIPRLSYGLTTNMYYKNFDLSIFIQGIQGREVYIDGTGGRRLMDNFDNTTADYITRWTGPGTSNHVPRLVWGDPSNNRRTSDFWVYNASYMRIKNIQLGYTLPKGTLGVNKIRVYTSCQNLLTVTPYPWFDPEVGAGRDNNFTSLMTYPQPRTILFGINLDF</sequence>
<dbReference type="Proteomes" id="UP001302222">
    <property type="component" value="Unassembled WGS sequence"/>
</dbReference>
<dbReference type="Pfam" id="PF13715">
    <property type="entry name" value="CarbopepD_reg_2"/>
    <property type="match status" value="1"/>
</dbReference>
<dbReference type="RefSeq" id="WP_323259714.1">
    <property type="nucleotide sequence ID" value="NZ_JAYGIM010000011.1"/>
</dbReference>
<dbReference type="Gene3D" id="3.55.50.30">
    <property type="match status" value="1"/>
</dbReference>
<keyword evidence="5 9" id="KW-0798">TonB box</keyword>
<evidence type="ECO:0000259" key="10">
    <source>
        <dbReference type="Pfam" id="PF00593"/>
    </source>
</evidence>
<evidence type="ECO:0000256" key="1">
    <source>
        <dbReference type="ARBA" id="ARBA00004571"/>
    </source>
</evidence>
<organism evidence="13 14">
    <name type="scientific">Arcicella lustrica</name>
    <dbReference type="NCBI Taxonomy" id="2984196"/>
    <lineage>
        <taxon>Bacteria</taxon>
        <taxon>Pseudomonadati</taxon>
        <taxon>Bacteroidota</taxon>
        <taxon>Cytophagia</taxon>
        <taxon>Cytophagales</taxon>
        <taxon>Flectobacillaceae</taxon>
        <taxon>Arcicella</taxon>
    </lineage>
</organism>
<proteinExistence type="inferred from homology"/>
<reference evidence="13 14" key="1">
    <citation type="submission" date="2023-12" db="EMBL/GenBank/DDBJ databases">
        <title>Novel species of the genus Arcicella isolated from rivers.</title>
        <authorList>
            <person name="Lu H."/>
        </authorList>
    </citation>
    <scope>NUCLEOTIDE SEQUENCE [LARGE SCALE GENOMIC DNA]</scope>
    <source>
        <strain evidence="13 14">DC25W</strain>
    </source>
</reference>
<dbReference type="Gene3D" id="2.170.130.10">
    <property type="entry name" value="TonB-dependent receptor, plug domain"/>
    <property type="match status" value="1"/>
</dbReference>
<dbReference type="InterPro" id="IPR032508">
    <property type="entry name" value="FecR_C"/>
</dbReference>
<evidence type="ECO:0000313" key="14">
    <source>
        <dbReference type="Proteomes" id="UP001302222"/>
    </source>
</evidence>
<feature type="domain" description="TonB-dependent receptor plug" evidence="11">
    <location>
        <begin position="231"/>
        <end position="337"/>
    </location>
</feature>
<comment type="subcellular location">
    <subcellularLocation>
        <location evidence="1 8">Cell outer membrane</location>
        <topology evidence="1 8">Multi-pass membrane protein</topology>
    </subcellularLocation>
</comment>
<dbReference type="InterPro" id="IPR023996">
    <property type="entry name" value="TonB-dep_OMP_SusC/RagA"/>
</dbReference>
<dbReference type="SUPFAM" id="SSF56935">
    <property type="entry name" value="Porins"/>
    <property type="match status" value="1"/>
</dbReference>
<evidence type="ECO:0000313" key="13">
    <source>
        <dbReference type="EMBL" id="MEA5427892.1"/>
    </source>
</evidence>
<name>A0ABU5SL26_9BACT</name>
<dbReference type="NCBIfam" id="TIGR04057">
    <property type="entry name" value="SusC_RagA_signa"/>
    <property type="match status" value="1"/>
</dbReference>
<evidence type="ECO:0000256" key="8">
    <source>
        <dbReference type="PROSITE-ProRule" id="PRU01360"/>
    </source>
</evidence>
<dbReference type="InterPro" id="IPR023997">
    <property type="entry name" value="TonB-dep_OMP_SusC/RagA_CS"/>
</dbReference>
<evidence type="ECO:0000259" key="11">
    <source>
        <dbReference type="Pfam" id="PF07715"/>
    </source>
</evidence>
<evidence type="ECO:0000256" key="2">
    <source>
        <dbReference type="ARBA" id="ARBA00022448"/>
    </source>
</evidence>
<keyword evidence="7 8" id="KW-0998">Cell outer membrane</keyword>
<gene>
    <name evidence="13" type="ORF">VB798_14970</name>
</gene>
<dbReference type="InterPro" id="IPR037066">
    <property type="entry name" value="Plug_dom_sf"/>
</dbReference>